<feature type="region of interest" description="Disordered" evidence="1">
    <location>
        <begin position="1"/>
        <end position="97"/>
    </location>
</feature>
<organism evidence="3">
    <name type="scientific">Pycnococcus provasolii</name>
    <dbReference type="NCBI Taxonomy" id="41880"/>
    <lineage>
        <taxon>Eukaryota</taxon>
        <taxon>Viridiplantae</taxon>
        <taxon>Chlorophyta</taxon>
        <taxon>Pseudoscourfieldiophyceae</taxon>
        <taxon>Pseudoscourfieldiales</taxon>
        <taxon>Pycnococcaceae</taxon>
        <taxon>Pycnococcus</taxon>
    </lineage>
</organism>
<evidence type="ECO:0000256" key="2">
    <source>
        <dbReference type="SAM" id="Phobius"/>
    </source>
</evidence>
<sequence>MLSSSMTNHGATRSNVRTTAGRRETYRMRRSAARTTREATARARVVVVRASGEEKEDASTSSEEKPYQWTGAESAADPPAQTTPTQAPDTPEEETLGPVGTAILLTIFAALFLPSMFFTAGRSLFEGDLSAPAPYM</sequence>
<keyword evidence="2" id="KW-1133">Transmembrane helix</keyword>
<keyword evidence="2" id="KW-0472">Membrane</keyword>
<name>A0A7S2AHH0_9CHLO</name>
<proteinExistence type="predicted"/>
<keyword evidence="2" id="KW-0812">Transmembrane</keyword>
<reference evidence="3" key="1">
    <citation type="submission" date="2021-01" db="EMBL/GenBank/DDBJ databases">
        <authorList>
            <person name="Corre E."/>
            <person name="Pelletier E."/>
            <person name="Niang G."/>
            <person name="Scheremetjew M."/>
            <person name="Finn R."/>
            <person name="Kale V."/>
            <person name="Holt S."/>
            <person name="Cochrane G."/>
            <person name="Meng A."/>
            <person name="Brown T."/>
            <person name="Cohen L."/>
        </authorList>
    </citation>
    <scope>NUCLEOTIDE SEQUENCE</scope>
    <source>
        <strain evidence="3">RCC733</strain>
    </source>
</reference>
<feature type="compositionally biased region" description="Low complexity" evidence="1">
    <location>
        <begin position="75"/>
        <end position="89"/>
    </location>
</feature>
<feature type="transmembrane region" description="Helical" evidence="2">
    <location>
        <begin position="99"/>
        <end position="120"/>
    </location>
</feature>
<accession>A0A7S2AHH0</accession>
<evidence type="ECO:0000313" key="3">
    <source>
        <dbReference type="EMBL" id="CAD9367024.1"/>
    </source>
</evidence>
<feature type="compositionally biased region" description="Polar residues" evidence="1">
    <location>
        <begin position="1"/>
        <end position="18"/>
    </location>
</feature>
<dbReference type="EMBL" id="HBGR01000541">
    <property type="protein sequence ID" value="CAD9367024.1"/>
    <property type="molecule type" value="Transcribed_RNA"/>
</dbReference>
<gene>
    <name evidence="3" type="ORF">PPRO1471_LOCUS336</name>
</gene>
<evidence type="ECO:0000256" key="1">
    <source>
        <dbReference type="SAM" id="MobiDB-lite"/>
    </source>
</evidence>
<dbReference type="AlphaFoldDB" id="A0A7S2AHH0"/>
<protein>
    <submittedName>
        <fullName evidence="3">Uncharacterized protein</fullName>
    </submittedName>
</protein>